<dbReference type="OrthoDB" id="5804959at2759"/>
<dbReference type="OMA" id="KRIHTIT"/>
<keyword evidence="6" id="KW-1133">Transmembrane helix</keyword>
<feature type="domain" description="Sushi" evidence="7">
    <location>
        <begin position="14"/>
        <end position="65"/>
    </location>
</feature>
<keyword evidence="1 5" id="KW-0768">Sushi</keyword>
<feature type="disulfide bond" evidence="5">
    <location>
        <begin position="399"/>
        <end position="442"/>
    </location>
</feature>
<evidence type="ECO:0000256" key="2">
    <source>
        <dbReference type="ARBA" id="ARBA00022729"/>
    </source>
</evidence>
<feature type="disulfide bond" evidence="5">
    <location>
        <begin position="202"/>
        <end position="229"/>
    </location>
</feature>
<evidence type="ECO:0000256" key="1">
    <source>
        <dbReference type="ARBA" id="ARBA00022659"/>
    </source>
</evidence>
<dbReference type="CDD" id="cd00033">
    <property type="entry name" value="CCP"/>
    <property type="match status" value="9"/>
</dbReference>
<evidence type="ECO:0000313" key="9">
    <source>
        <dbReference type="Proteomes" id="UP000694562"/>
    </source>
</evidence>
<evidence type="ECO:0000256" key="4">
    <source>
        <dbReference type="ARBA" id="ARBA00023157"/>
    </source>
</evidence>
<keyword evidence="6" id="KW-0472">Membrane</keyword>
<dbReference type="InterPro" id="IPR051277">
    <property type="entry name" value="SEZ6_CSMD_C4BPB_Regulators"/>
</dbReference>
<sequence>SGASSLLPVLQQLPGCSTPRENRLVTAQVIMVYYGCKDGYKLVGNMSIYCMEAGVWSQPLPRCEGGWMLHCSLWGWRKGYWMSRRNSADRLTAVRRRERAIYGLQSTYKAGETLHFDCISGYATDGSYETQCQPGGTWDPPVPTCEKGDPARPGAPCSRNSVTFALPLAVRPCPMPPRLHNGNHNGQGKAFFTAGMHVTYTCDPGYYLVGNPVAFCKASGNWSQPSPRCEVTVCINPDVQNGRQIGGQGLISAPGQMVTFQCHDGYSLQGSAEVFCQEDGSWDPPAPICIPCKPPLDIPNGKHTGRLLDEFHYGTSVTYTCNPGYPLHGEPSIYCTTQDGKNGMWSGPPPQFCKQGKCSNSARKVNLPPVSGAHVSWNFFLDLSIFLICLSFSFAEVRCPPPPGIANGKHSGQLSDTHLPGSTVQYSCRDGYSLVGNTSISCTAEGTWSRPQPRCEGVFVLAFFIFPWALSSFLALVNNLDMPMTVMAKFSSRYCPWSLSLHTQDGLHTPSSASCSSLPATGCKRPEIENGRTAGLETTYRLADIVVFECDFGYALKGSQESQCQFGGTWDPPVPICEKSKLITCTSPSMQDGEVAGGKRAVYHPGASITFQCHPGYMLQGSHETKCQPDGRWVPAVPTSRTYSSCAFCSLAAGCGTPTTLLFAELNKEHKNQTEFPVGKTVKYTCRPGYVKHPQISPTITCLENQTWSEAQEFCKRMFCRSFSLFKFQCDE</sequence>
<evidence type="ECO:0000313" key="8">
    <source>
        <dbReference type="Ensembl" id="ENSFTIP00000002950.1"/>
    </source>
</evidence>
<feature type="domain" description="Sushi" evidence="7">
    <location>
        <begin position="583"/>
        <end position="642"/>
    </location>
</feature>
<feature type="disulfide bond" evidence="5">
    <location>
        <begin position="173"/>
        <end position="216"/>
    </location>
</feature>
<dbReference type="AlphaFoldDB" id="A0A8C4TT53"/>
<feature type="domain" description="Sushi" evidence="7">
    <location>
        <begin position="232"/>
        <end position="289"/>
    </location>
</feature>
<evidence type="ECO:0000256" key="6">
    <source>
        <dbReference type="SAM" id="Phobius"/>
    </source>
</evidence>
<dbReference type="Gene3D" id="2.10.70.10">
    <property type="entry name" value="Complement Module, domain 1"/>
    <property type="match status" value="9"/>
</dbReference>
<keyword evidence="9" id="KW-1185">Reference proteome</keyword>
<feature type="domain" description="Sushi" evidence="7">
    <location>
        <begin position="653"/>
        <end position="717"/>
    </location>
</feature>
<reference evidence="8" key="2">
    <citation type="submission" date="2025-09" db="UniProtKB">
        <authorList>
            <consortium name="Ensembl"/>
        </authorList>
    </citation>
    <scope>IDENTIFICATION</scope>
</reference>
<evidence type="ECO:0000256" key="5">
    <source>
        <dbReference type="PROSITE-ProRule" id="PRU00302"/>
    </source>
</evidence>
<feature type="transmembrane region" description="Helical" evidence="6">
    <location>
        <begin position="457"/>
        <end position="477"/>
    </location>
</feature>
<accession>A0A8C4TT53</accession>
<feature type="disulfide bond" evidence="5">
    <location>
        <begin position="118"/>
        <end position="145"/>
    </location>
</feature>
<feature type="disulfide bond" evidence="5">
    <location>
        <begin position="36"/>
        <end position="63"/>
    </location>
</feature>
<feature type="domain" description="Sushi" evidence="7">
    <location>
        <begin position="397"/>
        <end position="457"/>
    </location>
</feature>
<keyword evidence="2" id="KW-0732">Signal</keyword>
<dbReference type="PANTHER" id="PTHR45656:SF3">
    <property type="entry name" value="CUB AND SUSHI DOMAIN-CONTAINING PROTEIN 1"/>
    <property type="match status" value="1"/>
</dbReference>
<feature type="disulfide bond" evidence="5">
    <location>
        <begin position="550"/>
        <end position="577"/>
    </location>
</feature>
<protein>
    <recommendedName>
        <fullName evidence="7">Sushi domain-containing protein</fullName>
    </recommendedName>
</protein>
<dbReference type="Proteomes" id="UP000694562">
    <property type="component" value="Unplaced"/>
</dbReference>
<evidence type="ECO:0000259" key="7">
    <source>
        <dbReference type="PROSITE" id="PS50923"/>
    </source>
</evidence>
<keyword evidence="6" id="KW-0812">Transmembrane</keyword>
<feature type="domain" description="Sushi" evidence="7">
    <location>
        <begin position="86"/>
        <end position="147"/>
    </location>
</feature>
<name>A0A8C4TT53_FALTI</name>
<reference evidence="8" key="1">
    <citation type="submission" date="2025-08" db="UniProtKB">
        <authorList>
            <consortium name="Ensembl"/>
        </authorList>
    </citation>
    <scope>IDENTIFICATION</scope>
</reference>
<feature type="domain" description="Sushi" evidence="7">
    <location>
        <begin position="171"/>
        <end position="231"/>
    </location>
</feature>
<dbReference type="SUPFAM" id="SSF57535">
    <property type="entry name" value="Complement control module/SCR domain"/>
    <property type="match status" value="9"/>
</dbReference>
<dbReference type="Ensembl" id="ENSFTIT00000003090.1">
    <property type="protein sequence ID" value="ENSFTIP00000002950.1"/>
    <property type="gene ID" value="ENSFTIG00000002017.1"/>
</dbReference>
<feature type="domain" description="Sushi" evidence="7">
    <location>
        <begin position="521"/>
        <end position="579"/>
    </location>
</feature>
<feature type="disulfide bond" evidence="5">
    <location>
        <begin position="262"/>
        <end position="289"/>
    </location>
</feature>
<feature type="domain" description="Sushi" evidence="7">
    <location>
        <begin position="290"/>
        <end position="355"/>
    </location>
</feature>
<dbReference type="SMART" id="SM00032">
    <property type="entry name" value="CCP"/>
    <property type="match status" value="9"/>
</dbReference>
<organism evidence="8 9">
    <name type="scientific">Falco tinnunculus</name>
    <name type="common">Common kestrel</name>
    <dbReference type="NCBI Taxonomy" id="100819"/>
    <lineage>
        <taxon>Eukaryota</taxon>
        <taxon>Metazoa</taxon>
        <taxon>Chordata</taxon>
        <taxon>Craniata</taxon>
        <taxon>Vertebrata</taxon>
        <taxon>Euteleostomi</taxon>
        <taxon>Archelosauria</taxon>
        <taxon>Archosauria</taxon>
        <taxon>Dinosauria</taxon>
        <taxon>Saurischia</taxon>
        <taxon>Theropoda</taxon>
        <taxon>Coelurosauria</taxon>
        <taxon>Aves</taxon>
        <taxon>Neognathae</taxon>
        <taxon>Neoaves</taxon>
        <taxon>Telluraves</taxon>
        <taxon>Australaves</taxon>
        <taxon>Falconiformes</taxon>
        <taxon>Falconidae</taxon>
        <taxon>Falco</taxon>
    </lineage>
</organism>
<dbReference type="InterPro" id="IPR000436">
    <property type="entry name" value="Sushi_SCR_CCP_dom"/>
</dbReference>
<keyword evidence="3" id="KW-0677">Repeat</keyword>
<dbReference type="InterPro" id="IPR035976">
    <property type="entry name" value="Sushi/SCR/CCP_sf"/>
</dbReference>
<dbReference type="PANTHER" id="PTHR45656">
    <property type="entry name" value="PROTEIN CBR-CLEC-78"/>
    <property type="match status" value="1"/>
</dbReference>
<evidence type="ECO:0000256" key="3">
    <source>
        <dbReference type="ARBA" id="ARBA00022737"/>
    </source>
</evidence>
<dbReference type="Pfam" id="PF00084">
    <property type="entry name" value="Sushi"/>
    <property type="match status" value="9"/>
</dbReference>
<comment type="caution">
    <text evidence="5">Lacks conserved residue(s) required for the propagation of feature annotation.</text>
</comment>
<dbReference type="FunFam" id="2.10.70.10:FF:000014">
    <property type="entry name" value="Membrane cofactor protein"/>
    <property type="match status" value="5"/>
</dbReference>
<feature type="disulfide bond" evidence="5">
    <location>
        <begin position="428"/>
        <end position="455"/>
    </location>
</feature>
<proteinExistence type="predicted"/>
<keyword evidence="4 5" id="KW-1015">Disulfide bond</keyword>
<dbReference type="PROSITE" id="PS50923">
    <property type="entry name" value="SUSHI"/>
    <property type="match status" value="9"/>
</dbReference>
<feature type="disulfide bond" evidence="5">
    <location>
        <begin position="292"/>
        <end position="335"/>
    </location>
</feature>